<accession>A0A1Q9EMM6</accession>
<dbReference type="AlphaFoldDB" id="A0A1Q9EMM6"/>
<comment type="caution">
    <text evidence="1">The sequence shown here is derived from an EMBL/GenBank/DDBJ whole genome shotgun (WGS) entry which is preliminary data.</text>
</comment>
<sequence length="82" mass="9581">MSDVQLCDEATNAKRPGELLADRMDSLHCAPFDSRRQDSPSMMPASKRHRSLQWVWDVRSFLRLQREEVCNYRCLQPDLDNG</sequence>
<evidence type="ECO:0000313" key="1">
    <source>
        <dbReference type="EMBL" id="OLQ08670.1"/>
    </source>
</evidence>
<keyword evidence="2" id="KW-1185">Reference proteome</keyword>
<evidence type="ECO:0000313" key="2">
    <source>
        <dbReference type="Proteomes" id="UP000186817"/>
    </source>
</evidence>
<proteinExistence type="predicted"/>
<name>A0A1Q9EMM6_SYMMI</name>
<dbReference type="EMBL" id="LSRX01000112">
    <property type="protein sequence ID" value="OLQ08670.1"/>
    <property type="molecule type" value="Genomic_DNA"/>
</dbReference>
<reference evidence="1 2" key="1">
    <citation type="submission" date="2016-02" db="EMBL/GenBank/DDBJ databases">
        <title>Genome analysis of coral dinoflagellate symbionts highlights evolutionary adaptations to a symbiotic lifestyle.</title>
        <authorList>
            <person name="Aranda M."/>
            <person name="Li Y."/>
            <person name="Liew Y.J."/>
            <person name="Baumgarten S."/>
            <person name="Simakov O."/>
            <person name="Wilson M."/>
            <person name="Piel J."/>
            <person name="Ashoor H."/>
            <person name="Bougouffa S."/>
            <person name="Bajic V.B."/>
            <person name="Ryu T."/>
            <person name="Ravasi T."/>
            <person name="Bayer T."/>
            <person name="Micklem G."/>
            <person name="Kim H."/>
            <person name="Bhak J."/>
            <person name="Lajeunesse T.C."/>
            <person name="Voolstra C.R."/>
        </authorList>
    </citation>
    <scope>NUCLEOTIDE SEQUENCE [LARGE SCALE GENOMIC DNA]</scope>
    <source>
        <strain evidence="1 2">CCMP2467</strain>
    </source>
</reference>
<organism evidence="1 2">
    <name type="scientific">Symbiodinium microadriaticum</name>
    <name type="common">Dinoflagellate</name>
    <name type="synonym">Zooxanthella microadriatica</name>
    <dbReference type="NCBI Taxonomy" id="2951"/>
    <lineage>
        <taxon>Eukaryota</taxon>
        <taxon>Sar</taxon>
        <taxon>Alveolata</taxon>
        <taxon>Dinophyceae</taxon>
        <taxon>Suessiales</taxon>
        <taxon>Symbiodiniaceae</taxon>
        <taxon>Symbiodinium</taxon>
    </lineage>
</organism>
<gene>
    <name evidence="1" type="ORF">AK812_SmicGene7815</name>
</gene>
<dbReference type="Proteomes" id="UP000186817">
    <property type="component" value="Unassembled WGS sequence"/>
</dbReference>
<dbReference type="OrthoDB" id="460864at2759"/>
<protein>
    <submittedName>
        <fullName evidence="1">Uncharacterized protein</fullName>
    </submittedName>
</protein>